<name>A0ABP6NMW2_9ACTN</name>
<sequence length="129" mass="13352">MSAPSEPQAHGVRIDAQPGSATITLDGQALPAGTVTGYTIQHNVHEALPTLLLHTCQPEGVLWQGFARVAVAIDQSPGDLIAEFLAAVDPVLLDQEALNRSDYGGGPGATAVAMLATLTEWARGQRAGT</sequence>
<organism evidence="1 2">
    <name type="scientific">Streptomyces rectiviolaceus</name>
    <dbReference type="NCBI Taxonomy" id="332591"/>
    <lineage>
        <taxon>Bacteria</taxon>
        <taxon>Bacillati</taxon>
        <taxon>Actinomycetota</taxon>
        <taxon>Actinomycetes</taxon>
        <taxon>Kitasatosporales</taxon>
        <taxon>Streptomycetaceae</taxon>
        <taxon>Streptomyces</taxon>
    </lineage>
</organism>
<evidence type="ECO:0000313" key="2">
    <source>
        <dbReference type="Proteomes" id="UP001501637"/>
    </source>
</evidence>
<dbReference type="Proteomes" id="UP001501637">
    <property type="component" value="Unassembled WGS sequence"/>
</dbReference>
<dbReference type="RefSeq" id="WP_344530900.1">
    <property type="nucleotide sequence ID" value="NZ_BAAAUG010000243.1"/>
</dbReference>
<protein>
    <submittedName>
        <fullName evidence="1">Uncharacterized protein</fullName>
    </submittedName>
</protein>
<accession>A0ABP6NMW2</accession>
<evidence type="ECO:0000313" key="1">
    <source>
        <dbReference type="EMBL" id="GAA3153625.1"/>
    </source>
</evidence>
<reference evidence="2" key="1">
    <citation type="journal article" date="2019" name="Int. J. Syst. Evol. Microbiol.">
        <title>The Global Catalogue of Microorganisms (GCM) 10K type strain sequencing project: providing services to taxonomists for standard genome sequencing and annotation.</title>
        <authorList>
            <consortium name="The Broad Institute Genomics Platform"/>
            <consortium name="The Broad Institute Genome Sequencing Center for Infectious Disease"/>
            <person name="Wu L."/>
            <person name="Ma J."/>
        </authorList>
    </citation>
    <scope>NUCLEOTIDE SEQUENCE [LARGE SCALE GENOMIC DNA]</scope>
    <source>
        <strain evidence="2">JCM 9092</strain>
    </source>
</reference>
<gene>
    <name evidence="1" type="ORF">GCM10010449_84150</name>
</gene>
<proteinExistence type="predicted"/>
<comment type="caution">
    <text evidence="1">The sequence shown here is derived from an EMBL/GenBank/DDBJ whole genome shotgun (WGS) entry which is preliminary data.</text>
</comment>
<keyword evidence="2" id="KW-1185">Reference proteome</keyword>
<dbReference type="EMBL" id="BAAAUG010000243">
    <property type="protein sequence ID" value="GAA3153625.1"/>
    <property type="molecule type" value="Genomic_DNA"/>
</dbReference>